<gene>
    <name evidence="1" type="ORF">CDAR_313221</name>
</gene>
<comment type="caution">
    <text evidence="1">The sequence shown here is derived from an EMBL/GenBank/DDBJ whole genome shotgun (WGS) entry which is preliminary data.</text>
</comment>
<organism evidence="1 2">
    <name type="scientific">Caerostris darwini</name>
    <dbReference type="NCBI Taxonomy" id="1538125"/>
    <lineage>
        <taxon>Eukaryota</taxon>
        <taxon>Metazoa</taxon>
        <taxon>Ecdysozoa</taxon>
        <taxon>Arthropoda</taxon>
        <taxon>Chelicerata</taxon>
        <taxon>Arachnida</taxon>
        <taxon>Araneae</taxon>
        <taxon>Araneomorphae</taxon>
        <taxon>Entelegynae</taxon>
        <taxon>Araneoidea</taxon>
        <taxon>Araneidae</taxon>
        <taxon>Caerostris</taxon>
    </lineage>
</organism>
<dbReference type="AlphaFoldDB" id="A0AAV4SBM4"/>
<evidence type="ECO:0000313" key="2">
    <source>
        <dbReference type="Proteomes" id="UP001054837"/>
    </source>
</evidence>
<feature type="non-terminal residue" evidence="1">
    <location>
        <position position="1"/>
    </location>
</feature>
<keyword evidence="2" id="KW-1185">Reference proteome</keyword>
<dbReference type="EMBL" id="BPLQ01007388">
    <property type="protein sequence ID" value="GIY29787.1"/>
    <property type="molecule type" value="Genomic_DNA"/>
</dbReference>
<proteinExistence type="predicted"/>
<dbReference type="Proteomes" id="UP001054837">
    <property type="component" value="Unassembled WGS sequence"/>
</dbReference>
<reference evidence="1 2" key="1">
    <citation type="submission" date="2021-06" db="EMBL/GenBank/DDBJ databases">
        <title>Caerostris darwini draft genome.</title>
        <authorList>
            <person name="Kono N."/>
            <person name="Arakawa K."/>
        </authorList>
    </citation>
    <scope>NUCLEOTIDE SEQUENCE [LARGE SCALE GENOMIC DNA]</scope>
</reference>
<accession>A0AAV4SBM4</accession>
<protein>
    <submittedName>
        <fullName evidence="1">Uncharacterized protein</fullName>
    </submittedName>
</protein>
<name>A0AAV4SBM4_9ARAC</name>
<evidence type="ECO:0000313" key="1">
    <source>
        <dbReference type="EMBL" id="GIY29787.1"/>
    </source>
</evidence>
<sequence length="95" mass="10933">NVAIENFESLRSNLTLCVFRTAAMKESFRLQFIHILPKRFFIYHLTFSNLKYGHSNLEIVHVHIRGNQLTGFYIKQVLNHLSVGSKKSIGGSKNL</sequence>